<keyword evidence="4" id="KW-1185">Reference proteome</keyword>
<proteinExistence type="predicted"/>
<sequence>MRVPAAVVVLAVLALSGCAGGSLSGAADQALPRSLGFAANEPLAGIVGGGLVSQSGAELSRRARVAAVEAEYRALESTPAGQPVTWRDEETGLSGMVTAAQPYRVGSQDCRPYSHVVNAGGDPRSLRGTACRNPDGSWTLLN</sequence>
<dbReference type="EMBL" id="JBHLXD010000045">
    <property type="protein sequence ID" value="MFC0210266.1"/>
    <property type="molecule type" value="Genomic_DNA"/>
</dbReference>
<evidence type="ECO:0000313" key="4">
    <source>
        <dbReference type="Proteomes" id="UP001589755"/>
    </source>
</evidence>
<reference evidence="3 4" key="1">
    <citation type="submission" date="2024-09" db="EMBL/GenBank/DDBJ databases">
        <authorList>
            <person name="Sun Q."/>
            <person name="Mori K."/>
        </authorList>
    </citation>
    <scope>NUCLEOTIDE SEQUENCE [LARGE SCALE GENOMIC DNA]</scope>
    <source>
        <strain evidence="3 4">CCM 8543</strain>
    </source>
</reference>
<accession>A0ABV6DC99</accession>
<organism evidence="3 4">
    <name type="scientific">Chelativorans intermedius</name>
    <dbReference type="NCBI Taxonomy" id="515947"/>
    <lineage>
        <taxon>Bacteria</taxon>
        <taxon>Pseudomonadati</taxon>
        <taxon>Pseudomonadota</taxon>
        <taxon>Alphaproteobacteria</taxon>
        <taxon>Hyphomicrobiales</taxon>
        <taxon>Phyllobacteriaceae</taxon>
        <taxon>Chelativorans</taxon>
    </lineage>
</organism>
<dbReference type="Pfam" id="PF16998">
    <property type="entry name" value="17kDa_Anti_2"/>
    <property type="match status" value="1"/>
</dbReference>
<dbReference type="InterPro" id="IPR032635">
    <property type="entry name" value="Anti_2"/>
</dbReference>
<evidence type="ECO:0000313" key="3">
    <source>
        <dbReference type="EMBL" id="MFC0210266.1"/>
    </source>
</evidence>
<evidence type="ECO:0000259" key="2">
    <source>
        <dbReference type="Pfam" id="PF16998"/>
    </source>
</evidence>
<feature type="domain" description="Surface antigen" evidence="2">
    <location>
        <begin position="80"/>
        <end position="141"/>
    </location>
</feature>
<feature type="signal peptide" evidence="1">
    <location>
        <begin position="1"/>
        <end position="21"/>
    </location>
</feature>
<dbReference type="PROSITE" id="PS51257">
    <property type="entry name" value="PROKAR_LIPOPROTEIN"/>
    <property type="match status" value="1"/>
</dbReference>
<dbReference type="RefSeq" id="WP_261521766.1">
    <property type="nucleotide sequence ID" value="NZ_JAODNW010000020.1"/>
</dbReference>
<feature type="chain" id="PRO_5045729993" evidence="1">
    <location>
        <begin position="22"/>
        <end position="142"/>
    </location>
</feature>
<dbReference type="PIRSF" id="PIRSF002721">
    <property type="entry name" value="Surface_antigen_Rickettsia"/>
    <property type="match status" value="1"/>
</dbReference>
<evidence type="ECO:0000256" key="1">
    <source>
        <dbReference type="SAM" id="SignalP"/>
    </source>
</evidence>
<protein>
    <submittedName>
        <fullName evidence="3">RT0821/Lpp0805 family surface protein</fullName>
    </submittedName>
</protein>
<name>A0ABV6DC99_9HYPH</name>
<dbReference type="Proteomes" id="UP001589755">
    <property type="component" value="Unassembled WGS sequence"/>
</dbReference>
<keyword evidence="1" id="KW-0732">Signal</keyword>
<dbReference type="InterPro" id="IPR016364">
    <property type="entry name" value="Surface_antigen_Rickettsia"/>
</dbReference>
<comment type="caution">
    <text evidence="3">The sequence shown here is derived from an EMBL/GenBank/DDBJ whole genome shotgun (WGS) entry which is preliminary data.</text>
</comment>
<gene>
    <name evidence="3" type="ORF">ACFFJ2_17855</name>
</gene>